<organism evidence="10 11">
    <name type="scientific">Theileria parva</name>
    <name type="common">East coast fever infection agent</name>
    <dbReference type="NCBI Taxonomy" id="5875"/>
    <lineage>
        <taxon>Eukaryota</taxon>
        <taxon>Sar</taxon>
        <taxon>Alveolata</taxon>
        <taxon>Apicomplexa</taxon>
        <taxon>Aconoidasida</taxon>
        <taxon>Piroplasmida</taxon>
        <taxon>Theileriidae</taxon>
        <taxon>Theileria</taxon>
    </lineage>
</organism>
<protein>
    <recommendedName>
        <fullName evidence="9">TLDc domain-containing protein</fullName>
    </recommendedName>
</protein>
<feature type="transmembrane region" description="Helical" evidence="8">
    <location>
        <begin position="644"/>
        <end position="671"/>
    </location>
</feature>
<evidence type="ECO:0000256" key="5">
    <source>
        <dbReference type="ARBA" id="ARBA00023329"/>
    </source>
</evidence>
<keyword evidence="11" id="KW-1185">Reference proteome</keyword>
<dbReference type="AlphaFoldDB" id="Q4N298"/>
<dbReference type="PANTHER" id="PTHR23354:SF122">
    <property type="entry name" value="GTPASE-ACTIVATING PROTEIN SKYWALKER"/>
    <property type="match status" value="1"/>
</dbReference>
<evidence type="ECO:0000256" key="7">
    <source>
        <dbReference type="SAM" id="MobiDB-lite"/>
    </source>
</evidence>
<evidence type="ECO:0000256" key="3">
    <source>
        <dbReference type="ARBA" id="ARBA00023018"/>
    </source>
</evidence>
<evidence type="ECO:0000256" key="1">
    <source>
        <dbReference type="ARBA" id="ARBA00004156"/>
    </source>
</evidence>
<feature type="transmembrane region" description="Helical" evidence="8">
    <location>
        <begin position="694"/>
        <end position="711"/>
    </location>
</feature>
<dbReference type="Pfam" id="PF00566">
    <property type="entry name" value="RabGAP-TBC"/>
    <property type="match status" value="1"/>
</dbReference>
<evidence type="ECO:0000313" key="11">
    <source>
        <dbReference type="Proteomes" id="UP000001949"/>
    </source>
</evidence>
<dbReference type="InterPro" id="IPR006571">
    <property type="entry name" value="TLDc_dom"/>
</dbReference>
<evidence type="ECO:0000259" key="9">
    <source>
        <dbReference type="PROSITE" id="PS51886"/>
    </source>
</evidence>
<dbReference type="SMART" id="SM00164">
    <property type="entry name" value="TBC"/>
    <property type="match status" value="1"/>
</dbReference>
<evidence type="ECO:0000256" key="4">
    <source>
        <dbReference type="ARBA" id="ARBA00023136"/>
    </source>
</evidence>
<comment type="subcellular location">
    <subcellularLocation>
        <location evidence="1">Cytoplasmic vesicle membrane</location>
    </subcellularLocation>
    <subcellularLocation>
        <location evidence="2">Endomembrane system</location>
        <topology evidence="2">Peripheral membrane protein</topology>
    </subcellularLocation>
    <subcellularLocation>
        <location evidence="6">Synapse</location>
    </subcellularLocation>
</comment>
<dbReference type="VEuPathDB" id="PiroplasmaDB:TpMuguga_04g00454"/>
<dbReference type="FunCoup" id="Q4N298">
    <property type="interactions" value="3"/>
</dbReference>
<keyword evidence="8" id="KW-0812">Transmembrane</keyword>
<dbReference type="GO" id="GO:0030659">
    <property type="term" value="C:cytoplasmic vesicle membrane"/>
    <property type="evidence" value="ECO:0007669"/>
    <property type="project" value="UniProtKB-SubCell"/>
</dbReference>
<feature type="domain" description="TLDc" evidence="9">
    <location>
        <begin position="846"/>
        <end position="1011"/>
    </location>
</feature>
<evidence type="ECO:0000256" key="6">
    <source>
        <dbReference type="ARBA" id="ARBA00034103"/>
    </source>
</evidence>
<name>Q4N298_THEPA</name>
<dbReference type="InterPro" id="IPR000195">
    <property type="entry name" value="Rab-GAP-TBC_dom"/>
</dbReference>
<dbReference type="KEGG" id="tpv:TP04_0454"/>
<dbReference type="OMA" id="YIWIKAN"/>
<gene>
    <name evidence="10" type="ordered locus">TP04_0454</name>
</gene>
<evidence type="ECO:0000313" key="10">
    <source>
        <dbReference type="EMBL" id="EAN31806.1"/>
    </source>
</evidence>
<dbReference type="eggNOG" id="KOG2801">
    <property type="taxonomic scope" value="Eukaryota"/>
</dbReference>
<dbReference type="PROSITE" id="PS51886">
    <property type="entry name" value="TLDC"/>
    <property type="match status" value="1"/>
</dbReference>
<dbReference type="Gene3D" id="1.10.472.80">
    <property type="entry name" value="Ypt/Rab-GAP domain of gyp1p, domain 3"/>
    <property type="match status" value="1"/>
</dbReference>
<dbReference type="PANTHER" id="PTHR23354">
    <property type="entry name" value="NUCLEOLAR PROTEIN 7/ESTROGEN RECEPTOR COACTIVATOR-RELATED"/>
    <property type="match status" value="1"/>
</dbReference>
<dbReference type="InParanoid" id="Q4N298"/>
<reference evidence="10 11" key="1">
    <citation type="journal article" date="2005" name="Science">
        <title>Genome sequence of Theileria parva, a bovine pathogen that transforms lymphocytes.</title>
        <authorList>
            <person name="Gardner M.J."/>
            <person name="Bishop R."/>
            <person name="Shah T."/>
            <person name="de Villiers E.P."/>
            <person name="Carlton J.M."/>
            <person name="Hall N."/>
            <person name="Ren Q."/>
            <person name="Paulsen I.T."/>
            <person name="Pain A."/>
            <person name="Berriman M."/>
            <person name="Wilson R.J.M."/>
            <person name="Sato S."/>
            <person name="Ralph S.A."/>
            <person name="Mann D.J."/>
            <person name="Xiong Z."/>
            <person name="Shallom S.J."/>
            <person name="Weidman J."/>
            <person name="Jiang L."/>
            <person name="Lynn J."/>
            <person name="Weaver B."/>
            <person name="Shoaibi A."/>
            <person name="Domingo A.R."/>
            <person name="Wasawo D."/>
            <person name="Crabtree J."/>
            <person name="Wortman J.R."/>
            <person name="Haas B."/>
            <person name="Angiuoli S.V."/>
            <person name="Creasy T.H."/>
            <person name="Lu C."/>
            <person name="Suh B."/>
            <person name="Silva J.C."/>
            <person name="Utterback T.R."/>
            <person name="Feldblyum T.V."/>
            <person name="Pertea M."/>
            <person name="Allen J."/>
            <person name="Nierman W.C."/>
            <person name="Taracha E.L.N."/>
            <person name="Salzberg S.L."/>
            <person name="White O.R."/>
            <person name="Fitzhugh H.A."/>
            <person name="Morzaria S."/>
            <person name="Venter J.C."/>
            <person name="Fraser C.M."/>
            <person name="Nene V."/>
        </authorList>
    </citation>
    <scope>NUCLEOTIDE SEQUENCE [LARGE SCALE GENOMIC DNA]</scope>
    <source>
        <strain evidence="10 11">Muguga</strain>
    </source>
</reference>
<dbReference type="GO" id="GO:0012505">
    <property type="term" value="C:endomembrane system"/>
    <property type="evidence" value="ECO:0007669"/>
    <property type="project" value="UniProtKB-SubCell"/>
</dbReference>
<dbReference type="SUPFAM" id="SSF47923">
    <property type="entry name" value="Ypt/Rab-GAP domain of gyp1p"/>
    <property type="match status" value="1"/>
</dbReference>
<keyword evidence="5" id="KW-0968">Cytoplasmic vesicle</keyword>
<sequence length="1011" mass="115766">MFQILPEKTKPTFLEMDSNNFAAKNGPDESDIARTDDEISYLVNADVYKKWRSQYVDEIELSVWTVEMVTFSVNNSFENYGSIKTAIRRGVPDIIKHFIWIKANDADHFYFQHPDFYKNSFASTFGHNVPSELGDYCPTFSGGILGLQADILDSPLVLENLHQHIDQSLESEVVYDSESEYNYWINPYKESPSYMRNSSSVSVSRSKSGRFFGNMYSRFINKFRSNSRKSSLNSNHSVPYTSSASANFASSNNSKTNAPYPVELEPGSVPKYDTSSSFYSVQNLDFNQSNQPDVSNRDRLIDYIHLLNYENLNKRELMKSALRRIRRGTFDTKPFARNLERSRQLSDTFIYNSKYKYFPPRPSHHSKLIHRTNDFDDSDHHDNPFYTNHKPETSKSCFHVFCLPICRSKPKKGETKNVFEYIPLTNPNTFNTNEPPFVEILRPFAPPLPVDTSSTADRFQMTRHSDNIKSYISDSGIEKYVNRATDFGGLPMINTIPEHISSNSFDQPFSQNASSFGPDKLAYESHLPYDSRPSSLLSSDFRVIANTIDPESSPDQSFNNPDITPTKNYEETLSNLDVDTEDIELVTNLSANFTQQIKSNTFEGSVYKLSDVTDFTVLLSEEGVLEVKRVLWCLNSYFSSHIEFLPVIPSLCCLLLMYLAPSAALCVLYQFMKRSIDTCSMDCGSRFFFIDRRGFVRFVTFILSVMVSHLRKTVLHLRTLKVDLAAWVARSVQTGFSQILPFDYIVRIYGNFLFEGEMVLLRYSVALIKCIRLKLMECTTKRDAEQLLYHIGLDPAVHIDKVTKVAYSLRIKKFDKRISSVETPSPYLMNVKIRHFYRPRLHSKSCILSETNWEFIWFNLKPTYRILDPRRLYCSNKHGNSMTAVIKRITEHEIESSPALLFIKTTKLNVLGVFIPTLLNNPINGHFTIQDVDSFVFTLAPNESAFNFSGKNKVGVKLSKDNIVVGAKQPAFIVDGTLSSGFTAECESYDSPPLLQGNRFSVYMIEIWTLS</sequence>
<dbReference type="InterPro" id="IPR035969">
    <property type="entry name" value="Rab-GAP_TBC_sf"/>
</dbReference>
<dbReference type="SMART" id="SM00584">
    <property type="entry name" value="TLDc"/>
    <property type="match status" value="1"/>
</dbReference>
<evidence type="ECO:0000256" key="2">
    <source>
        <dbReference type="ARBA" id="ARBA00004184"/>
    </source>
</evidence>
<keyword evidence="3" id="KW-0770">Synapse</keyword>
<feature type="compositionally biased region" description="Low complexity" evidence="7">
    <location>
        <begin position="244"/>
        <end position="258"/>
    </location>
</feature>
<evidence type="ECO:0000256" key="8">
    <source>
        <dbReference type="SAM" id="Phobius"/>
    </source>
</evidence>
<dbReference type="Pfam" id="PF07534">
    <property type="entry name" value="TLD"/>
    <property type="match status" value="1"/>
</dbReference>
<keyword evidence="8" id="KW-1133">Transmembrane helix</keyword>
<feature type="region of interest" description="Disordered" evidence="7">
    <location>
        <begin position="244"/>
        <end position="264"/>
    </location>
</feature>
<dbReference type="Proteomes" id="UP000001949">
    <property type="component" value="Unassembled WGS sequence"/>
</dbReference>
<proteinExistence type="predicted"/>
<accession>Q4N298</accession>
<keyword evidence="4 8" id="KW-0472">Membrane</keyword>
<comment type="caution">
    <text evidence="10">The sequence shown here is derived from an EMBL/GenBank/DDBJ whole genome shotgun (WGS) entry which is preliminary data.</text>
</comment>
<dbReference type="EMBL" id="AAGK01000004">
    <property type="protein sequence ID" value="EAN31806.1"/>
    <property type="molecule type" value="Genomic_DNA"/>
</dbReference>